<gene>
    <name evidence="1" type="primary">terL</name>
    <name evidence="1" type="ORF">OXH55_17635</name>
</gene>
<accession>A0ABT4CU56</accession>
<organism evidence="1 2">
    <name type="scientific">Clostridium ganghwense</name>
    <dbReference type="NCBI Taxonomy" id="312089"/>
    <lineage>
        <taxon>Bacteria</taxon>
        <taxon>Bacillati</taxon>
        <taxon>Bacillota</taxon>
        <taxon>Clostridia</taxon>
        <taxon>Eubacteriales</taxon>
        <taxon>Clostridiaceae</taxon>
        <taxon>Clostridium</taxon>
    </lineage>
</organism>
<comment type="caution">
    <text evidence="1">The sequence shown here is derived from an EMBL/GenBank/DDBJ whole genome shotgun (WGS) entry which is preliminary data.</text>
</comment>
<dbReference type="InterPro" id="IPR006517">
    <property type="entry name" value="Phage_terminase_lsu-like_C"/>
</dbReference>
<dbReference type="Proteomes" id="UP001079657">
    <property type="component" value="Unassembled WGS sequence"/>
</dbReference>
<dbReference type="InterPro" id="IPR027417">
    <property type="entry name" value="P-loop_NTPase"/>
</dbReference>
<dbReference type="Gene3D" id="3.40.50.300">
    <property type="entry name" value="P-loop containing nucleotide triphosphate hydrolases"/>
    <property type="match status" value="1"/>
</dbReference>
<dbReference type="NCBIfam" id="TIGR01630">
    <property type="entry name" value="psiM2_ORF9"/>
    <property type="match status" value="1"/>
</dbReference>
<sequence>MMTREEERLLWKYLKKKFKKKFKKSWKKPFSDYVLGREKSGPNGLRKELAEIDLEYFGKAYFSHYFNRETPEFHRELDTLWNKNVIRNKAGTKTAVAAPRGHAKSTNLTFKDTIHSIVYQYKHYILIISDSSDQAESFLTNIREEFEENEAFKTDFGELSGKVWKSNVLLTNTNIKVEALGAGKKVRGRKHKNWRPDLIVLDDIENDENVRTPEQRKKLENWFYKAVSKAGDDYTDIVYIGTLLHYDSLLAKVLRNPVYKTKKYKAVISFALHQELWQQWERLFTDLSNENRLNEAYSFFYAHKKEMLEDTEVLWEDKLTYYDLMVMKVSEGDASFNSEEQNEPINPDDCLFNEEWIDFYNEAAISFKDEKFTFYGFVDPSLGKNKTSDYSAIITIAKDNETGYMYVIDADIERRHPSKIIEDILEKEKWLRNTYGRGYLSFGAETNQFQWFLKEELTKASAKAGLYLPIKEIQQTSDKVMRIQTLQPDIKNKYIKFNKRFKLLLEQLSYFPMADHDDGPDALEGCRTLAKNNKVEYNKEVYNKGMGLKNNIYKNKRRGGAIF</sequence>
<keyword evidence="2" id="KW-1185">Reference proteome</keyword>
<name>A0ABT4CU56_9CLOT</name>
<reference evidence="1" key="1">
    <citation type="submission" date="2022-12" db="EMBL/GenBank/DDBJ databases">
        <authorList>
            <person name="Wang J."/>
        </authorList>
    </citation>
    <scope>NUCLEOTIDE SEQUENCE</scope>
    <source>
        <strain evidence="1">HY-42-06</strain>
    </source>
</reference>
<proteinExistence type="predicted"/>
<evidence type="ECO:0000313" key="1">
    <source>
        <dbReference type="EMBL" id="MCY6372453.1"/>
    </source>
</evidence>
<dbReference type="EMBL" id="JAPQES010000007">
    <property type="protein sequence ID" value="MCY6372453.1"/>
    <property type="molecule type" value="Genomic_DNA"/>
</dbReference>
<evidence type="ECO:0000313" key="2">
    <source>
        <dbReference type="Proteomes" id="UP001079657"/>
    </source>
</evidence>
<protein>
    <submittedName>
        <fullName evidence="1">Phage terminase large subunit</fullName>
    </submittedName>
</protein>